<keyword evidence="3" id="KW-1185">Reference proteome</keyword>
<evidence type="ECO:0000256" key="1">
    <source>
        <dbReference type="SAM" id="MobiDB-lite"/>
    </source>
</evidence>
<feature type="non-terminal residue" evidence="2">
    <location>
        <position position="1"/>
    </location>
</feature>
<dbReference type="EMBL" id="BTRK01000001">
    <property type="protein sequence ID" value="GMR31201.1"/>
    <property type="molecule type" value="Genomic_DNA"/>
</dbReference>
<sequence length="130" mass="15099">EAIVNWRRSLWSISFPELVGVQRQDDRDQNDSDVEMKSRETYPVPEMKDLDLGEDGWRDAVEVAKLGETGLRHEENRRLDKRLQSLTLLIVKRATTVVIGRIQFNLDSSSKYPLLGLDCEITKKKRETKQ</sequence>
<dbReference type="Proteomes" id="UP001328107">
    <property type="component" value="Unassembled WGS sequence"/>
</dbReference>
<protein>
    <submittedName>
        <fullName evidence="2">Uncharacterized protein</fullName>
    </submittedName>
</protein>
<accession>A0AAN4YZP0</accession>
<feature type="compositionally biased region" description="Basic and acidic residues" evidence="1">
    <location>
        <begin position="23"/>
        <end position="51"/>
    </location>
</feature>
<reference evidence="3" key="1">
    <citation type="submission" date="2022-10" db="EMBL/GenBank/DDBJ databases">
        <title>Genome assembly of Pristionchus species.</title>
        <authorList>
            <person name="Yoshida K."/>
            <person name="Sommer R.J."/>
        </authorList>
    </citation>
    <scope>NUCLEOTIDE SEQUENCE [LARGE SCALE GENOMIC DNA]</scope>
    <source>
        <strain evidence="3">RS5460</strain>
    </source>
</reference>
<evidence type="ECO:0000313" key="3">
    <source>
        <dbReference type="Proteomes" id="UP001328107"/>
    </source>
</evidence>
<feature type="region of interest" description="Disordered" evidence="1">
    <location>
        <begin position="22"/>
        <end position="51"/>
    </location>
</feature>
<organism evidence="2 3">
    <name type="scientific">Pristionchus mayeri</name>
    <dbReference type="NCBI Taxonomy" id="1317129"/>
    <lineage>
        <taxon>Eukaryota</taxon>
        <taxon>Metazoa</taxon>
        <taxon>Ecdysozoa</taxon>
        <taxon>Nematoda</taxon>
        <taxon>Chromadorea</taxon>
        <taxon>Rhabditida</taxon>
        <taxon>Rhabditina</taxon>
        <taxon>Diplogasteromorpha</taxon>
        <taxon>Diplogasteroidea</taxon>
        <taxon>Neodiplogasteridae</taxon>
        <taxon>Pristionchus</taxon>
    </lineage>
</organism>
<proteinExistence type="predicted"/>
<evidence type="ECO:0000313" key="2">
    <source>
        <dbReference type="EMBL" id="GMR31201.1"/>
    </source>
</evidence>
<gene>
    <name evidence="2" type="ORF">PMAYCL1PPCAC_01396</name>
</gene>
<dbReference type="AlphaFoldDB" id="A0AAN4YZP0"/>
<comment type="caution">
    <text evidence="2">The sequence shown here is derived from an EMBL/GenBank/DDBJ whole genome shotgun (WGS) entry which is preliminary data.</text>
</comment>
<feature type="non-terminal residue" evidence="2">
    <location>
        <position position="130"/>
    </location>
</feature>
<name>A0AAN4YZP0_9BILA</name>